<name>A0AAJ0FT69_9HYPO</name>
<keyword evidence="2" id="KW-1185">Reference proteome</keyword>
<sequence length="89" mass="9634">MNMLMATTASHTAGYHAIAPSGDYATQAGDYSDEWMLHAATTSAGMVSPYMATSDALYGHHGSAYTDYSQQSAYNGYQNDPRFSARTHQ</sequence>
<gene>
    <name evidence="1" type="ORF">QQS21_011624</name>
</gene>
<dbReference type="EMBL" id="JASWJB010000408">
    <property type="protein sequence ID" value="KAK2590684.1"/>
    <property type="molecule type" value="Genomic_DNA"/>
</dbReference>
<accession>A0AAJ0FT69</accession>
<dbReference type="Proteomes" id="UP001251528">
    <property type="component" value="Unassembled WGS sequence"/>
</dbReference>
<dbReference type="AlphaFoldDB" id="A0AAJ0FT69"/>
<evidence type="ECO:0000313" key="2">
    <source>
        <dbReference type="Proteomes" id="UP001251528"/>
    </source>
</evidence>
<evidence type="ECO:0000313" key="1">
    <source>
        <dbReference type="EMBL" id="KAK2590684.1"/>
    </source>
</evidence>
<comment type="caution">
    <text evidence="1">The sequence shown here is derived from an EMBL/GenBank/DDBJ whole genome shotgun (WGS) entry which is preliminary data.</text>
</comment>
<reference evidence="1" key="1">
    <citation type="submission" date="2023-06" db="EMBL/GenBank/DDBJ databases">
        <title>Conoideocrella luteorostrata (Hypocreales: Clavicipitaceae), a potential biocontrol fungus for elongate hemlock scale in United States Christmas tree production areas.</title>
        <authorList>
            <person name="Barrett H."/>
            <person name="Lovett B."/>
            <person name="Macias A.M."/>
            <person name="Stajich J.E."/>
            <person name="Kasson M.T."/>
        </authorList>
    </citation>
    <scope>NUCLEOTIDE SEQUENCE</scope>
    <source>
        <strain evidence="1">ARSEF 14590</strain>
    </source>
</reference>
<organism evidence="1 2">
    <name type="scientific">Conoideocrella luteorostrata</name>
    <dbReference type="NCBI Taxonomy" id="1105319"/>
    <lineage>
        <taxon>Eukaryota</taxon>
        <taxon>Fungi</taxon>
        <taxon>Dikarya</taxon>
        <taxon>Ascomycota</taxon>
        <taxon>Pezizomycotina</taxon>
        <taxon>Sordariomycetes</taxon>
        <taxon>Hypocreomycetidae</taxon>
        <taxon>Hypocreales</taxon>
        <taxon>Clavicipitaceae</taxon>
        <taxon>Conoideocrella</taxon>
    </lineage>
</organism>
<proteinExistence type="predicted"/>
<protein>
    <submittedName>
        <fullName evidence="1">Uncharacterized protein</fullName>
    </submittedName>
</protein>